<proteinExistence type="inferred from homology"/>
<sequence length="245" mass="27392">MSLGGHFRELRKRLFWSALFIAAGAVAGWYFYPQFFEILMSPLNEIASRRGDVKINFSGVMSAFDLQLQVSIFLGVMAASPVWLFNLWAFITPALKKRERRYTIGFLASALPLFFAGVWLAWVSLPAFMTTLISFTPSSTTNFIVANDYILFVLRILLVFGLAFVMPVVLVLLNLAGLITSRSIFKSWRLAVFLIAVIAALATPTADPLSMFVLMAPLTALYFASGGVAWITDRRRRKQLGQDVE</sequence>
<protein>
    <submittedName>
        <fullName evidence="6">Unannotated protein</fullName>
    </submittedName>
</protein>
<name>A0A6J6GUQ2_9ZZZZ</name>
<dbReference type="GO" id="GO:0043953">
    <property type="term" value="P:protein transport by the Tat complex"/>
    <property type="evidence" value="ECO:0007669"/>
    <property type="project" value="TreeGrafter"/>
</dbReference>
<dbReference type="PANTHER" id="PTHR30371">
    <property type="entry name" value="SEC-INDEPENDENT PROTEIN TRANSLOCASE PROTEIN TATC"/>
    <property type="match status" value="1"/>
</dbReference>
<organism evidence="6">
    <name type="scientific">freshwater metagenome</name>
    <dbReference type="NCBI Taxonomy" id="449393"/>
    <lineage>
        <taxon>unclassified sequences</taxon>
        <taxon>metagenomes</taxon>
        <taxon>ecological metagenomes</taxon>
    </lineage>
</organism>
<dbReference type="HAMAP" id="MF_00902">
    <property type="entry name" value="TatC"/>
    <property type="match status" value="1"/>
</dbReference>
<evidence type="ECO:0000256" key="5">
    <source>
        <dbReference type="SAM" id="Phobius"/>
    </source>
</evidence>
<feature type="transmembrane region" description="Helical" evidence="5">
    <location>
        <begin position="188"/>
        <end position="206"/>
    </location>
</feature>
<feature type="transmembrane region" description="Helical" evidence="5">
    <location>
        <begin position="149"/>
        <end position="176"/>
    </location>
</feature>
<keyword evidence="4 5" id="KW-0472">Membrane</keyword>
<dbReference type="AlphaFoldDB" id="A0A6J6GUQ2"/>
<dbReference type="PANTHER" id="PTHR30371:SF0">
    <property type="entry name" value="SEC-INDEPENDENT PROTEIN TRANSLOCASE PROTEIN TATC, CHLOROPLASTIC-RELATED"/>
    <property type="match status" value="1"/>
</dbReference>
<feature type="transmembrane region" description="Helical" evidence="5">
    <location>
        <begin position="103"/>
        <end position="129"/>
    </location>
</feature>
<dbReference type="PRINTS" id="PR01840">
    <property type="entry name" value="TATCFAMILY"/>
</dbReference>
<dbReference type="GO" id="GO:0033281">
    <property type="term" value="C:TAT protein transport complex"/>
    <property type="evidence" value="ECO:0007669"/>
    <property type="project" value="TreeGrafter"/>
</dbReference>
<dbReference type="GO" id="GO:0065002">
    <property type="term" value="P:intracellular protein transmembrane transport"/>
    <property type="evidence" value="ECO:0007669"/>
    <property type="project" value="TreeGrafter"/>
</dbReference>
<gene>
    <name evidence="6" type="ORF">UFOPK1855_00060</name>
</gene>
<dbReference type="NCBIfam" id="TIGR00945">
    <property type="entry name" value="tatC"/>
    <property type="match status" value="1"/>
</dbReference>
<evidence type="ECO:0000256" key="2">
    <source>
        <dbReference type="ARBA" id="ARBA00022692"/>
    </source>
</evidence>
<feature type="transmembrane region" description="Helical" evidence="5">
    <location>
        <begin position="70"/>
        <end position="91"/>
    </location>
</feature>
<keyword evidence="2 5" id="KW-0812">Transmembrane</keyword>
<dbReference type="Pfam" id="PF00902">
    <property type="entry name" value="TatC"/>
    <property type="match status" value="1"/>
</dbReference>
<keyword evidence="3 5" id="KW-1133">Transmembrane helix</keyword>
<evidence type="ECO:0000256" key="4">
    <source>
        <dbReference type="ARBA" id="ARBA00023136"/>
    </source>
</evidence>
<reference evidence="6" key="1">
    <citation type="submission" date="2020-05" db="EMBL/GenBank/DDBJ databases">
        <authorList>
            <person name="Chiriac C."/>
            <person name="Salcher M."/>
            <person name="Ghai R."/>
            <person name="Kavagutti S V."/>
        </authorList>
    </citation>
    <scope>NUCLEOTIDE SEQUENCE</scope>
</reference>
<evidence type="ECO:0000256" key="3">
    <source>
        <dbReference type="ARBA" id="ARBA00022989"/>
    </source>
</evidence>
<comment type="subcellular location">
    <subcellularLocation>
        <location evidence="1">Membrane</location>
        <topology evidence="1">Multi-pass membrane protein</topology>
    </subcellularLocation>
</comment>
<evidence type="ECO:0000256" key="1">
    <source>
        <dbReference type="ARBA" id="ARBA00004141"/>
    </source>
</evidence>
<dbReference type="GO" id="GO:0009977">
    <property type="term" value="F:proton motive force dependent protein transmembrane transporter activity"/>
    <property type="evidence" value="ECO:0007669"/>
    <property type="project" value="TreeGrafter"/>
</dbReference>
<feature type="transmembrane region" description="Helical" evidence="5">
    <location>
        <begin position="14"/>
        <end position="32"/>
    </location>
</feature>
<dbReference type="EMBL" id="CAEZUW010000005">
    <property type="protein sequence ID" value="CAB4605031.1"/>
    <property type="molecule type" value="Genomic_DNA"/>
</dbReference>
<accession>A0A6J6GUQ2</accession>
<feature type="transmembrane region" description="Helical" evidence="5">
    <location>
        <begin position="212"/>
        <end position="232"/>
    </location>
</feature>
<dbReference type="InterPro" id="IPR002033">
    <property type="entry name" value="TatC"/>
</dbReference>
<evidence type="ECO:0000313" key="6">
    <source>
        <dbReference type="EMBL" id="CAB4605031.1"/>
    </source>
</evidence>